<comment type="subcellular location">
    <subcellularLocation>
        <location evidence="2">Mitochondrion</location>
    </subcellularLocation>
</comment>
<evidence type="ECO:0000256" key="2">
    <source>
        <dbReference type="ARBA" id="ARBA00004173"/>
    </source>
</evidence>
<evidence type="ECO:0000256" key="4">
    <source>
        <dbReference type="ARBA" id="ARBA00022801"/>
    </source>
</evidence>
<keyword evidence="9" id="KW-0511">Multifunctional enzyme</keyword>
<keyword evidence="7" id="KW-0520">NAD</keyword>
<feature type="region of interest" description="Disordered" evidence="14">
    <location>
        <begin position="28"/>
        <end position="62"/>
    </location>
</feature>
<comment type="caution">
    <text evidence="16">The sequence shown here is derived from an EMBL/GenBank/DDBJ whole genome shotgun (WGS) entry which is preliminary data.</text>
</comment>
<dbReference type="SMART" id="SM00429">
    <property type="entry name" value="IPT"/>
    <property type="match status" value="1"/>
</dbReference>
<evidence type="ECO:0000256" key="9">
    <source>
        <dbReference type="ARBA" id="ARBA00023268"/>
    </source>
</evidence>
<gene>
    <name evidence="16" type="ORF">FF38_04187</name>
</gene>
<dbReference type="InterPro" id="IPR020867">
    <property type="entry name" value="THF_DH/CycHdrlase_CS"/>
</dbReference>
<evidence type="ECO:0000256" key="11">
    <source>
        <dbReference type="ARBA" id="ARBA00050302"/>
    </source>
</evidence>
<protein>
    <submittedName>
        <fullName evidence="16">Nuclear factor NF-kappa-B p110 subunit</fullName>
    </submittedName>
</protein>
<dbReference type="SUPFAM" id="SSF49417">
    <property type="entry name" value="p53-like transcription factors"/>
    <property type="match status" value="1"/>
</dbReference>
<dbReference type="GO" id="GO:0004487">
    <property type="term" value="F:methylenetetrahydrofolate dehydrogenase (NAD+) activity"/>
    <property type="evidence" value="ECO:0007669"/>
    <property type="project" value="UniProtKB-EC"/>
</dbReference>
<organism evidence="16 17">
    <name type="scientific">Lucilia cuprina</name>
    <name type="common">Green bottle fly</name>
    <name type="synonym">Australian sheep blowfly</name>
    <dbReference type="NCBI Taxonomy" id="7375"/>
    <lineage>
        <taxon>Eukaryota</taxon>
        <taxon>Metazoa</taxon>
        <taxon>Ecdysozoa</taxon>
        <taxon>Arthropoda</taxon>
        <taxon>Hexapoda</taxon>
        <taxon>Insecta</taxon>
        <taxon>Pterygota</taxon>
        <taxon>Neoptera</taxon>
        <taxon>Endopterygota</taxon>
        <taxon>Diptera</taxon>
        <taxon>Brachycera</taxon>
        <taxon>Muscomorpha</taxon>
        <taxon>Oestroidea</taxon>
        <taxon>Calliphoridae</taxon>
        <taxon>Luciliinae</taxon>
        <taxon>Lucilia</taxon>
    </lineage>
</organism>
<dbReference type="FunFam" id="3.40.50.10860:FF:000001">
    <property type="entry name" value="Bifunctional protein FolD"/>
    <property type="match status" value="1"/>
</dbReference>
<dbReference type="HAMAP" id="MF_01576">
    <property type="entry name" value="THF_DHG_CYH"/>
    <property type="match status" value="1"/>
</dbReference>
<evidence type="ECO:0000256" key="8">
    <source>
        <dbReference type="ARBA" id="ARBA00023128"/>
    </source>
</evidence>
<dbReference type="SUPFAM" id="SSF53223">
    <property type="entry name" value="Aminoacid dehydrogenase-like, N-terminal domain"/>
    <property type="match status" value="1"/>
</dbReference>
<dbReference type="InterPro" id="IPR036770">
    <property type="entry name" value="Ankyrin_rpt-contain_sf"/>
</dbReference>
<dbReference type="Pfam" id="PF12796">
    <property type="entry name" value="Ank_2"/>
    <property type="match status" value="1"/>
</dbReference>
<evidence type="ECO:0000256" key="13">
    <source>
        <dbReference type="PROSITE-ProRule" id="PRU00023"/>
    </source>
</evidence>
<evidence type="ECO:0000256" key="5">
    <source>
        <dbReference type="ARBA" id="ARBA00022842"/>
    </source>
</evidence>
<dbReference type="Gene3D" id="3.40.50.10860">
    <property type="entry name" value="Leucine Dehydrogenase, chain A, domain 1"/>
    <property type="match status" value="1"/>
</dbReference>
<evidence type="ECO:0000256" key="14">
    <source>
        <dbReference type="SAM" id="MobiDB-lite"/>
    </source>
</evidence>
<dbReference type="SUPFAM" id="SSF51735">
    <property type="entry name" value="NAD(P)-binding Rossmann-fold domains"/>
    <property type="match status" value="1"/>
</dbReference>
<dbReference type="InterPro" id="IPR046346">
    <property type="entry name" value="Aminoacid_DH-like_N_sf"/>
</dbReference>
<dbReference type="PROSITE" id="PS00767">
    <property type="entry name" value="THF_DHG_CYH_2"/>
    <property type="match status" value="1"/>
</dbReference>
<dbReference type="InterPro" id="IPR033926">
    <property type="entry name" value="IPT_NFkappaB"/>
</dbReference>
<evidence type="ECO:0000256" key="7">
    <source>
        <dbReference type="ARBA" id="ARBA00023027"/>
    </source>
</evidence>
<dbReference type="GO" id="GO:0048731">
    <property type="term" value="P:system development"/>
    <property type="evidence" value="ECO:0007669"/>
    <property type="project" value="UniProtKB-ARBA"/>
</dbReference>
<dbReference type="PANTHER" id="PTHR24169">
    <property type="entry name" value="NUCLEAR FACTOR NF-KAPPA-B PROTEIN"/>
    <property type="match status" value="1"/>
</dbReference>
<dbReference type="PROSITE" id="PS50088">
    <property type="entry name" value="ANK_REPEAT"/>
    <property type="match status" value="3"/>
</dbReference>
<reference evidence="16 17" key="1">
    <citation type="journal article" date="2015" name="Nat. Commun.">
        <title>Lucilia cuprina genome unlocks parasitic fly biology to underpin future interventions.</title>
        <authorList>
            <person name="Anstead C.A."/>
            <person name="Korhonen P.K."/>
            <person name="Young N.D."/>
            <person name="Hall R.S."/>
            <person name="Jex A.R."/>
            <person name="Murali S.C."/>
            <person name="Hughes D.S."/>
            <person name="Lee S.F."/>
            <person name="Perry T."/>
            <person name="Stroehlein A.J."/>
            <person name="Ansell B.R."/>
            <person name="Breugelmans B."/>
            <person name="Hofmann A."/>
            <person name="Qu J."/>
            <person name="Dugan S."/>
            <person name="Lee S.L."/>
            <person name="Chao H."/>
            <person name="Dinh H."/>
            <person name="Han Y."/>
            <person name="Doddapaneni H.V."/>
            <person name="Worley K.C."/>
            <person name="Muzny D.M."/>
            <person name="Ioannidis P."/>
            <person name="Waterhouse R.M."/>
            <person name="Zdobnov E.M."/>
            <person name="James P.J."/>
            <person name="Bagnall N.H."/>
            <person name="Kotze A.C."/>
            <person name="Gibbs R.A."/>
            <person name="Richards S."/>
            <person name="Batterham P."/>
            <person name="Gasser R.B."/>
        </authorList>
    </citation>
    <scope>NUCLEOTIDE SEQUENCE [LARGE SCALE GENOMIC DNA]</scope>
    <source>
        <strain evidence="16 17">LS</strain>
        <tissue evidence="16">Full body</tissue>
    </source>
</reference>
<dbReference type="PROSITE" id="PS00766">
    <property type="entry name" value="THF_DHG_CYH_1"/>
    <property type="match status" value="1"/>
</dbReference>
<dbReference type="Pfam" id="PF00554">
    <property type="entry name" value="RHD_DNA_bind"/>
    <property type="match status" value="1"/>
</dbReference>
<comment type="catalytic activity">
    <reaction evidence="10">
        <text>(6R)-5,10-methenyltetrahydrofolate + H2O = (6R)-10-formyltetrahydrofolate + H(+)</text>
        <dbReference type="Rhea" id="RHEA:23700"/>
        <dbReference type="ChEBI" id="CHEBI:15377"/>
        <dbReference type="ChEBI" id="CHEBI:15378"/>
        <dbReference type="ChEBI" id="CHEBI:57455"/>
        <dbReference type="ChEBI" id="CHEBI:195366"/>
        <dbReference type="EC" id="3.5.4.9"/>
    </reaction>
</comment>
<dbReference type="CDD" id="cd07884">
    <property type="entry name" value="RHD-n_Relish"/>
    <property type="match status" value="1"/>
</dbReference>
<comment type="catalytic activity">
    <reaction evidence="11">
        <text>(6R)-5,10-methylene-5,6,7,8-tetrahydrofolate + NAD(+) = (6R)-5,10-methenyltetrahydrofolate + NADH</text>
        <dbReference type="Rhea" id="RHEA:22892"/>
        <dbReference type="ChEBI" id="CHEBI:15636"/>
        <dbReference type="ChEBI" id="CHEBI:57455"/>
        <dbReference type="ChEBI" id="CHEBI:57540"/>
        <dbReference type="ChEBI" id="CHEBI:57945"/>
        <dbReference type="EC" id="1.5.1.15"/>
    </reaction>
</comment>
<dbReference type="Proteomes" id="UP000037069">
    <property type="component" value="Unassembled WGS sequence"/>
</dbReference>
<dbReference type="PRINTS" id="PR00085">
    <property type="entry name" value="THFDHDRGNASE"/>
</dbReference>
<evidence type="ECO:0000256" key="12">
    <source>
        <dbReference type="ARBA" id="ARBA00061364"/>
    </source>
</evidence>
<dbReference type="Pfam" id="PF02882">
    <property type="entry name" value="THF_DHG_CYH_C"/>
    <property type="match status" value="1"/>
</dbReference>
<dbReference type="PROSITE" id="PS50297">
    <property type="entry name" value="ANK_REP_REGION"/>
    <property type="match status" value="3"/>
</dbReference>
<keyword evidence="3" id="KW-0554">One-carbon metabolism</keyword>
<name>A0A0L0CE32_LUCCU</name>
<dbReference type="SUPFAM" id="SSF81296">
    <property type="entry name" value="E set domains"/>
    <property type="match status" value="1"/>
</dbReference>
<dbReference type="Gene3D" id="1.25.40.20">
    <property type="entry name" value="Ankyrin repeat-containing domain"/>
    <property type="match status" value="1"/>
</dbReference>
<dbReference type="GO" id="GO:0005759">
    <property type="term" value="C:mitochondrial matrix"/>
    <property type="evidence" value="ECO:0007669"/>
    <property type="project" value="UniProtKB-ARBA"/>
</dbReference>
<dbReference type="InterPro" id="IPR036291">
    <property type="entry name" value="NAD(P)-bd_dom_sf"/>
</dbReference>
<evidence type="ECO:0000256" key="6">
    <source>
        <dbReference type="ARBA" id="ARBA00023002"/>
    </source>
</evidence>
<feature type="repeat" description="ANK" evidence="13">
    <location>
        <begin position="674"/>
        <end position="706"/>
    </location>
</feature>
<evidence type="ECO:0000313" key="17">
    <source>
        <dbReference type="Proteomes" id="UP000037069"/>
    </source>
</evidence>
<dbReference type="OrthoDB" id="5126881at2759"/>
<dbReference type="InterPro" id="IPR000672">
    <property type="entry name" value="THF_DH/CycHdrlase"/>
</dbReference>
<dbReference type="FunFam" id="3.40.50.720:FF:000070">
    <property type="entry name" value="probable bifunctional methylenetetrahydrofolate dehydrogenase/cyclohydrolase 2"/>
    <property type="match status" value="1"/>
</dbReference>
<dbReference type="GO" id="GO:0006760">
    <property type="term" value="P:folic acid-containing compound metabolic process"/>
    <property type="evidence" value="ECO:0007669"/>
    <property type="project" value="UniProtKB-ARBA"/>
</dbReference>
<dbReference type="InterPro" id="IPR020630">
    <property type="entry name" value="THF_DH/CycHdrlase_cat_dom"/>
</dbReference>
<feature type="region of interest" description="Disordered" evidence="14">
    <location>
        <begin position="876"/>
        <end position="900"/>
    </location>
</feature>
<keyword evidence="13" id="KW-0040">ANK repeat</keyword>
<dbReference type="SMART" id="SM00248">
    <property type="entry name" value="ANK"/>
    <property type="match status" value="4"/>
</dbReference>
<evidence type="ECO:0000256" key="10">
    <source>
        <dbReference type="ARBA" id="ARBA00036357"/>
    </source>
</evidence>
<dbReference type="InterPro" id="IPR008967">
    <property type="entry name" value="p53-like_TF_DNA-bd_sf"/>
</dbReference>
<keyword evidence="5" id="KW-0460">Magnesium</keyword>
<keyword evidence="6" id="KW-0560">Oxidoreductase</keyword>
<dbReference type="InterPro" id="IPR002110">
    <property type="entry name" value="Ankyrin_rpt"/>
</dbReference>
<dbReference type="InterPro" id="IPR032397">
    <property type="entry name" value="RHD_dimer"/>
</dbReference>
<dbReference type="EMBL" id="JRES01000519">
    <property type="protein sequence ID" value="KNC30457.1"/>
    <property type="molecule type" value="Genomic_DNA"/>
</dbReference>
<keyword evidence="17" id="KW-1185">Reference proteome</keyword>
<dbReference type="InterPro" id="IPR011539">
    <property type="entry name" value="RHD_DNA_bind_dom"/>
</dbReference>
<sequence>MENMMPYVNVANEKDFLNMDTLERIRSVSESSMGGTSGYNSTTSPGPENSPNSSRYSPVQSPDSILQNEFSQLVIPPISYQQTQQNSSQYVQLQNVQMNLNSSNNNNNQQAILYQQPQSHNQNMNFSHLNFGNPINFQQQQQFQQPMAAATSMSYTDVKYEYEATLRITEQPVEKFRFRYKSEMHGTHGSLNGTNSQRNTKTFPEVELCGYKGPAIIRCSLFQTNRESPHSHQLVVRKDDHDICDPHELKVSEEVGYFAEFKNMGIIHTAKKFIVEELLKKKRKRLGREVLTTKEDQELYKQTEKEAKDMNLNQVRLCFEAFRIEDNKSYTPIAAPVYSNPINNRKSAQTGELRITRLSIATGNVAGGDDLILLVEKVSKKNIKVRFYEMADDEQVWEAFATFRESDVHHQYAIVCRTPAYKDKDIDKAVEVFIELVRPSDDERSYPPVSFRYKPSAAVISRKRRRTCSSFNSGSCSNSGSLSSGEIPKTIQETQKILNKSDELKELLNSGYIKSDVSLDSGLLAYLDDPNIKDLDSVLNNMESGAGRIERDGVCTTNEAKNHYHYKKSMISKKQMDLAKQQSVQHQQPLNLYLQRILTIFQDTIRSSTPANTTKRDSAAEQITKIINEHSEKYGESLIHEIVLADNNKYAIPIFKVLDYFNLNELLNTLLNKRTQTALHYACLYGQPTYIRPLLKLGCNPNIQDSEGNTALHIAVHEKHLKCLESFINSEMPLNLNHLNDDGFTPLHLAIRDNNYDIVAKLLKFDASTVATPCSKDGSNALHMAVQQQNLKLVNLILDNSPLIATLLYANNRAGHTPLDLAKQLVTADEQGKQILSLLMTFYNKYPSQDKTEKMDINTFNEDDDEDGEHKLVIKEEENSCSSTEDDEEDNSSNLSTAEAKTITLTPTQNKLIKPVEIKQEIVDDNITITTAPTTILTVGDLELALNNKDIFSKLSAKLNENENWKKMATAMEMTHFYLTNAPAFLNYLKRNIKTVNCTQFTAELEKIDKISIMAQIIDGKAIAAQIRAEIRQDVEDFIAKGNRKPHLTAIIVGEDQASETYVRMKMNAAKDIGISSETKRLPANITEQELLEVIDQLNNDPNVDGILVQLPVPEHMNERKICNAVVCEKDVDGFNVFNVGRMCLDMKSMIPATPLGVIELLRRTNIDTFGKNAVVVGRSKNVSMPIAMLMHADGRNETNAMDATVTICHRFTPPKELAKYCSMADIIITATGVPGLITKEMVKPGACVIDVGITRITDSNGKTKLVGDVDYDEVRQVAGYITPVPGGVGPMTVAMLMLNTVTAAKNLAAASK</sequence>
<evidence type="ECO:0000256" key="1">
    <source>
        <dbReference type="ARBA" id="ARBA00001946"/>
    </source>
</evidence>
<dbReference type="InterPro" id="IPR014756">
    <property type="entry name" value="Ig_E-set"/>
</dbReference>
<dbReference type="InterPro" id="IPR000451">
    <property type="entry name" value="NFkB/Dor"/>
</dbReference>
<dbReference type="SUPFAM" id="SSF48403">
    <property type="entry name" value="Ankyrin repeat"/>
    <property type="match status" value="1"/>
</dbReference>
<dbReference type="Pfam" id="PF00763">
    <property type="entry name" value="THF_DHG_CYH"/>
    <property type="match status" value="1"/>
</dbReference>
<evidence type="ECO:0000313" key="16">
    <source>
        <dbReference type="EMBL" id="KNC30457.1"/>
    </source>
</evidence>
<keyword evidence="4" id="KW-0378">Hydrolase</keyword>
<dbReference type="InterPro" id="IPR013783">
    <property type="entry name" value="Ig-like_fold"/>
</dbReference>
<dbReference type="Gene3D" id="3.40.50.720">
    <property type="entry name" value="NAD(P)-binding Rossmann-like Domain"/>
    <property type="match status" value="1"/>
</dbReference>
<dbReference type="PROSITE" id="PS50254">
    <property type="entry name" value="REL_2"/>
    <property type="match status" value="1"/>
</dbReference>
<dbReference type="Gene3D" id="2.60.40.340">
    <property type="entry name" value="Rel homology domain (RHD), DNA-binding domain"/>
    <property type="match status" value="1"/>
</dbReference>
<dbReference type="GO" id="GO:0004488">
    <property type="term" value="F:methylenetetrahydrofolate dehydrogenase (NADP+) activity"/>
    <property type="evidence" value="ECO:0007669"/>
    <property type="project" value="InterPro"/>
</dbReference>
<feature type="repeat" description="ANK" evidence="13">
    <location>
        <begin position="777"/>
        <end position="801"/>
    </location>
</feature>
<dbReference type="CDD" id="cd01177">
    <property type="entry name" value="IPT_NFkappaB"/>
    <property type="match status" value="1"/>
</dbReference>
<feature type="domain" description="RHD" evidence="15">
    <location>
        <begin position="161"/>
        <end position="349"/>
    </location>
</feature>
<dbReference type="GO" id="GO:0006730">
    <property type="term" value="P:one-carbon metabolic process"/>
    <property type="evidence" value="ECO:0007669"/>
    <property type="project" value="UniProtKB-KW"/>
</dbReference>
<dbReference type="PANTHER" id="PTHR24169:SF28">
    <property type="entry name" value="NUCLEAR FACTOR NF-KAPPA-B P110 SUBUNIT"/>
    <property type="match status" value="1"/>
</dbReference>
<comment type="similarity">
    <text evidence="12">Belongs to the tetrahydrofolate dehydrogenase/cyclohydrolase family.</text>
</comment>
<dbReference type="STRING" id="7375.A0A0L0CE32"/>
<dbReference type="CDD" id="cd01080">
    <property type="entry name" value="NAD_bind_m-THF_DH_Cyclohyd"/>
    <property type="match status" value="1"/>
</dbReference>
<comment type="cofactor">
    <cofactor evidence="1">
        <name>Mg(2+)</name>
        <dbReference type="ChEBI" id="CHEBI:18420"/>
    </cofactor>
</comment>
<dbReference type="Gene3D" id="2.60.40.10">
    <property type="entry name" value="Immunoglobulins"/>
    <property type="match status" value="1"/>
</dbReference>
<dbReference type="GO" id="GO:0004477">
    <property type="term" value="F:methenyltetrahydrofolate cyclohydrolase activity"/>
    <property type="evidence" value="ECO:0007669"/>
    <property type="project" value="UniProtKB-EC"/>
</dbReference>
<dbReference type="GO" id="GO:0019752">
    <property type="term" value="P:carboxylic acid metabolic process"/>
    <property type="evidence" value="ECO:0007669"/>
    <property type="project" value="UniProtKB-ARBA"/>
</dbReference>
<dbReference type="GO" id="GO:0000978">
    <property type="term" value="F:RNA polymerase II cis-regulatory region sequence-specific DNA binding"/>
    <property type="evidence" value="ECO:0007669"/>
    <property type="project" value="TreeGrafter"/>
</dbReference>
<evidence type="ECO:0000256" key="3">
    <source>
        <dbReference type="ARBA" id="ARBA00022563"/>
    </source>
</evidence>
<proteinExistence type="inferred from homology"/>
<dbReference type="Pfam" id="PF16179">
    <property type="entry name" value="RHD_dimer"/>
    <property type="match status" value="1"/>
</dbReference>
<dbReference type="InterPro" id="IPR002909">
    <property type="entry name" value="IPT_dom"/>
</dbReference>
<accession>A0A0L0CE32</accession>
<dbReference type="GO" id="GO:0048468">
    <property type="term" value="P:cell development"/>
    <property type="evidence" value="ECO:0007669"/>
    <property type="project" value="UniProtKB-ARBA"/>
</dbReference>
<feature type="repeat" description="ANK" evidence="13">
    <location>
        <begin position="742"/>
        <end position="768"/>
    </location>
</feature>
<dbReference type="InterPro" id="IPR037059">
    <property type="entry name" value="RHD_DNA_bind_dom_sf"/>
</dbReference>
<keyword evidence="8" id="KW-0496">Mitochondrion</keyword>
<dbReference type="InterPro" id="IPR020631">
    <property type="entry name" value="THF_DH/CycHdrlase_NAD-bd_dom"/>
</dbReference>
<evidence type="ECO:0000259" key="15">
    <source>
        <dbReference type="PROSITE" id="PS50254"/>
    </source>
</evidence>
<dbReference type="GO" id="GO:0000981">
    <property type="term" value="F:DNA-binding transcription factor activity, RNA polymerase II-specific"/>
    <property type="evidence" value="ECO:0007669"/>
    <property type="project" value="TreeGrafter"/>
</dbReference>